<feature type="transmembrane region" description="Helical" evidence="9">
    <location>
        <begin position="401"/>
        <end position="423"/>
    </location>
</feature>
<dbReference type="EC" id="2.7.11.1" evidence="2"/>
<dbReference type="PANTHER" id="PTHR43671:SF13">
    <property type="entry name" value="SERINE_THREONINE-PROTEIN KINASE NEK2"/>
    <property type="match status" value="1"/>
</dbReference>
<dbReference type="Pfam" id="PF00069">
    <property type="entry name" value="Pkinase"/>
    <property type="match status" value="1"/>
</dbReference>
<dbReference type="GO" id="GO:0005524">
    <property type="term" value="F:ATP binding"/>
    <property type="evidence" value="ECO:0007669"/>
    <property type="project" value="UniProtKB-UniRule"/>
</dbReference>
<evidence type="ECO:0000256" key="6">
    <source>
        <dbReference type="ARBA" id="ARBA00022840"/>
    </source>
</evidence>
<keyword evidence="3" id="KW-0808">Transferase</keyword>
<keyword evidence="9" id="KW-1133">Transmembrane helix</keyword>
<evidence type="ECO:0000256" key="7">
    <source>
        <dbReference type="PROSITE-ProRule" id="PRU10141"/>
    </source>
</evidence>
<evidence type="ECO:0000256" key="5">
    <source>
        <dbReference type="ARBA" id="ARBA00022777"/>
    </source>
</evidence>
<accession>G0A690</accession>
<keyword evidence="4 7" id="KW-0547">Nucleotide-binding</keyword>
<dbReference type="SUPFAM" id="SSF56112">
    <property type="entry name" value="Protein kinase-like (PK-like)"/>
    <property type="match status" value="1"/>
</dbReference>
<evidence type="ECO:0000256" key="3">
    <source>
        <dbReference type="ARBA" id="ARBA00022679"/>
    </source>
</evidence>
<reference evidence="12" key="3">
    <citation type="submission" date="2011-05" db="EMBL/GenBank/DDBJ databases">
        <title>Complete sequence of Methylomonas methanica MC09.</title>
        <authorList>
            <consortium name="US DOE Joint Genome Institute"/>
            <person name="Lucas S."/>
            <person name="Han J."/>
            <person name="Lapidus A."/>
            <person name="Cheng J.-F."/>
            <person name="Goodwin L."/>
            <person name="Pitluck S."/>
            <person name="Peters L."/>
            <person name="Mikhailova N."/>
            <person name="Teshima H."/>
            <person name="Han C."/>
            <person name="Tapia R."/>
            <person name="Land M."/>
            <person name="Hauser L."/>
            <person name="Kyrpides N."/>
            <person name="Ivanova N."/>
            <person name="Pagani I."/>
            <person name="Stein L."/>
            <person name="Woyke T."/>
        </authorList>
    </citation>
    <scope>NUCLEOTIDE SEQUENCE [LARGE SCALE GENOMIC DNA]</scope>
    <source>
        <strain evidence="12">MC09</strain>
    </source>
</reference>
<dbReference type="KEGG" id="mmt:Metme_3347"/>
<keyword evidence="11" id="KW-0723">Serine/threonine-protein kinase</keyword>
<evidence type="ECO:0000313" key="11">
    <source>
        <dbReference type="EMBL" id="AEG01718.1"/>
    </source>
</evidence>
<dbReference type="Gene3D" id="1.10.510.10">
    <property type="entry name" value="Transferase(Phosphotransferase) domain 1"/>
    <property type="match status" value="1"/>
</dbReference>
<keyword evidence="9" id="KW-0472">Membrane</keyword>
<dbReference type="CDD" id="cd14014">
    <property type="entry name" value="STKc_PknB_like"/>
    <property type="match status" value="1"/>
</dbReference>
<keyword evidence="6 7" id="KW-0067">ATP-binding</keyword>
<feature type="region of interest" description="Disordered" evidence="8">
    <location>
        <begin position="448"/>
        <end position="562"/>
    </location>
</feature>
<feature type="compositionally biased region" description="Polar residues" evidence="8">
    <location>
        <begin position="342"/>
        <end position="352"/>
    </location>
</feature>
<reference evidence="11 12" key="1">
    <citation type="journal article" date="2011" name="J. Bacteriol.">
        <title>Complete Genome Sequence of the Aerobic Marine Methanotroph Methylomonas methanica MC09.</title>
        <authorList>
            <person name="Boden R."/>
            <person name="Cunliffe M."/>
            <person name="Scanlan J."/>
            <person name="Moussard H."/>
            <person name="Kits K.D."/>
            <person name="Klotz M.G."/>
            <person name="Jetten M.S."/>
            <person name="Vuilleumier S."/>
            <person name="Han J."/>
            <person name="Peters L."/>
            <person name="Mikhailova N."/>
            <person name="Teshima H."/>
            <person name="Tapia R."/>
            <person name="Kyrpides N."/>
            <person name="Ivanova N."/>
            <person name="Pagani I."/>
            <person name="Cheng J.F."/>
            <person name="Goodwin L."/>
            <person name="Han C."/>
            <person name="Hauser L."/>
            <person name="Land M.L."/>
            <person name="Lapidus A."/>
            <person name="Lucas S."/>
            <person name="Pitluck S."/>
            <person name="Woyke T."/>
            <person name="Stein L."/>
            <person name="Murrell J.C."/>
        </authorList>
    </citation>
    <scope>NUCLEOTIDE SEQUENCE [LARGE SCALE GENOMIC DNA]</scope>
    <source>
        <strain evidence="11 12">MC09</strain>
    </source>
</reference>
<dbReference type="PROSITE" id="PS00107">
    <property type="entry name" value="PROTEIN_KINASE_ATP"/>
    <property type="match status" value="1"/>
</dbReference>
<dbReference type="PROSITE" id="PS50011">
    <property type="entry name" value="PROTEIN_KINASE_DOM"/>
    <property type="match status" value="1"/>
</dbReference>
<dbReference type="InterPro" id="IPR017441">
    <property type="entry name" value="Protein_kinase_ATP_BS"/>
</dbReference>
<reference key="2">
    <citation type="submission" date="2011-05" db="EMBL/GenBank/DDBJ databases">
        <title>Complete genome sequence of the aerobic marine methanotroph Methylomonas methanica MC09.</title>
        <authorList>
            <person name="Boden R."/>
            <person name="Cunliffe M."/>
            <person name="Scanlan J."/>
            <person name="Moussard H."/>
            <person name="Kits K.D."/>
            <person name="Klotz M."/>
            <person name="Jetten M."/>
            <person name="Vuilleumier S."/>
            <person name="Han J."/>
            <person name="Peters L."/>
            <person name="Mikhailova N."/>
            <person name="Teshima H."/>
            <person name="Tapia R."/>
            <person name="Kyrpides N."/>
            <person name="Ivanova N."/>
            <person name="Pagani I."/>
            <person name="Cheng J.-F."/>
            <person name="Goodwin L."/>
            <person name="Han C."/>
            <person name="Hauser L."/>
            <person name="Land M."/>
            <person name="Lapidus A."/>
            <person name="Lucas S."/>
            <person name="Pitluck S."/>
            <person name="Woyke T."/>
            <person name="Stein L.Y."/>
            <person name="Murrell C."/>
        </authorList>
    </citation>
    <scope>NUCLEOTIDE SEQUENCE</scope>
    <source>
        <strain>MC09</strain>
    </source>
</reference>
<sequence length="562" mass="61080">MNMDSSETMTSDDDKTVISPRTAPQTHVCPACGTENALEHLQKRGYRCEQCRLELAHVDYAPNGTVRGIFGWLRATGEVVLDRYQIKSVLGKGGFGAAYLADDLQLSGKRRALKEVPLPMFDEYETSLLSKLDHPGIPDIIDRKTVNGMVYLVLKFGGSRTLGSERKQYPDRRLPQDKLFPWMRQLCDVLIYLHGQNPPVVHRDLKPDNILLNEDDRIMLIDFGIAKEAADDGRTRTLAMAVTVGFSPPEQVMGTGTDARADVYALGATFYALLTGQNPTPAHERIAGVALTPPSQLVPDVPFQVEEAIVKSLNLNMNERQQSVKEFLLALSGVDAMEQSRPISSEEWTQRTVAMERSTENASSRPASLKLPTGRSTGNAGAMYNESVSQDVSRPPSQTKLLLALIAATVILAAVVTGGYFYFAKTPEPVDSAPAAAGQDVLPTQTPEVTLQSQPEPVPLPGQPELPAVSPPAQTPAAVPAAQPAKETESAQELLKRRVLEPEPEPEPTPVIAEPEPVKPVYRPRPKPKPVAKAPVVRNAPKPSGGSQPVWQIIPGGARKTD</sequence>
<gene>
    <name evidence="11" type="ordered locus">Metme_3347</name>
</gene>
<dbReference type="InterPro" id="IPR050660">
    <property type="entry name" value="NEK_Ser/Thr_kinase"/>
</dbReference>
<dbReference type="Gene3D" id="3.30.200.20">
    <property type="entry name" value="Phosphorylase Kinase, domain 1"/>
    <property type="match status" value="1"/>
</dbReference>
<evidence type="ECO:0000259" key="10">
    <source>
        <dbReference type="PROSITE" id="PS50011"/>
    </source>
</evidence>
<feature type="region of interest" description="Disordered" evidence="8">
    <location>
        <begin position="342"/>
        <end position="393"/>
    </location>
</feature>
<dbReference type="SMART" id="SM00220">
    <property type="entry name" value="S_TKc"/>
    <property type="match status" value="1"/>
</dbReference>
<feature type="compositionally biased region" description="Basic and acidic residues" evidence="8">
    <location>
        <begin position="486"/>
        <end position="501"/>
    </location>
</feature>
<dbReference type="InterPro" id="IPR008271">
    <property type="entry name" value="Ser/Thr_kinase_AS"/>
</dbReference>
<dbReference type="GO" id="GO:0004674">
    <property type="term" value="F:protein serine/threonine kinase activity"/>
    <property type="evidence" value="ECO:0007669"/>
    <property type="project" value="UniProtKB-KW"/>
</dbReference>
<proteinExistence type="inferred from homology"/>
<feature type="domain" description="Protein kinase" evidence="10">
    <location>
        <begin position="84"/>
        <end position="332"/>
    </location>
</feature>
<feature type="compositionally biased region" description="Low complexity" evidence="8">
    <location>
        <begin position="510"/>
        <end position="521"/>
    </location>
</feature>
<evidence type="ECO:0000256" key="1">
    <source>
        <dbReference type="ARBA" id="ARBA00010886"/>
    </source>
</evidence>
<dbReference type="eggNOG" id="COG0515">
    <property type="taxonomic scope" value="Bacteria"/>
</dbReference>
<dbReference type="InterPro" id="IPR011009">
    <property type="entry name" value="Kinase-like_dom_sf"/>
</dbReference>
<dbReference type="STRING" id="857087.Metme_3347"/>
<dbReference type="AlphaFoldDB" id="G0A690"/>
<dbReference type="PANTHER" id="PTHR43671">
    <property type="entry name" value="SERINE/THREONINE-PROTEIN KINASE NEK"/>
    <property type="match status" value="1"/>
</dbReference>
<keyword evidence="5 11" id="KW-0418">Kinase</keyword>
<protein>
    <recommendedName>
        <fullName evidence="2">non-specific serine/threonine protein kinase</fullName>
        <ecNumber evidence="2">2.7.11.1</ecNumber>
    </recommendedName>
</protein>
<evidence type="ECO:0000313" key="12">
    <source>
        <dbReference type="Proteomes" id="UP000008888"/>
    </source>
</evidence>
<dbReference type="HOGENOM" id="CLU_481393_0_0_6"/>
<name>G0A690_METMM</name>
<evidence type="ECO:0000256" key="9">
    <source>
        <dbReference type="SAM" id="Phobius"/>
    </source>
</evidence>
<feature type="compositionally biased region" description="Low complexity" evidence="8">
    <location>
        <begin position="531"/>
        <end position="543"/>
    </location>
</feature>
<dbReference type="EMBL" id="CP002738">
    <property type="protein sequence ID" value="AEG01718.1"/>
    <property type="molecule type" value="Genomic_DNA"/>
</dbReference>
<organism evidence="11 12">
    <name type="scientific">Methylomonas methanica (strain DSM 25384 / MC09)</name>
    <dbReference type="NCBI Taxonomy" id="857087"/>
    <lineage>
        <taxon>Bacteria</taxon>
        <taxon>Pseudomonadati</taxon>
        <taxon>Pseudomonadota</taxon>
        <taxon>Gammaproteobacteria</taxon>
        <taxon>Methylococcales</taxon>
        <taxon>Methylococcaceae</taxon>
        <taxon>Methylomonas</taxon>
    </lineage>
</organism>
<evidence type="ECO:0000256" key="2">
    <source>
        <dbReference type="ARBA" id="ARBA00012513"/>
    </source>
</evidence>
<feature type="binding site" evidence="7">
    <location>
        <position position="114"/>
    </location>
    <ligand>
        <name>ATP</name>
        <dbReference type="ChEBI" id="CHEBI:30616"/>
    </ligand>
</feature>
<evidence type="ECO:0000256" key="8">
    <source>
        <dbReference type="SAM" id="MobiDB-lite"/>
    </source>
</evidence>
<evidence type="ECO:0000256" key="4">
    <source>
        <dbReference type="ARBA" id="ARBA00022741"/>
    </source>
</evidence>
<feature type="compositionally biased region" description="Pro residues" evidence="8">
    <location>
        <begin position="456"/>
        <end position="474"/>
    </location>
</feature>
<dbReference type="PROSITE" id="PS00108">
    <property type="entry name" value="PROTEIN_KINASE_ST"/>
    <property type="match status" value="1"/>
</dbReference>
<keyword evidence="12" id="KW-1185">Reference proteome</keyword>
<keyword evidence="9" id="KW-0812">Transmembrane</keyword>
<comment type="similarity">
    <text evidence="1">Belongs to the protein kinase superfamily. NEK Ser/Thr protein kinase family. NIMA subfamily.</text>
</comment>
<dbReference type="InterPro" id="IPR000719">
    <property type="entry name" value="Prot_kinase_dom"/>
</dbReference>
<feature type="compositionally biased region" description="Low complexity" evidence="8">
    <location>
        <begin position="475"/>
        <end position="485"/>
    </location>
</feature>
<dbReference type="Proteomes" id="UP000008888">
    <property type="component" value="Chromosome"/>
</dbReference>